<evidence type="ECO:0000259" key="1">
    <source>
        <dbReference type="Pfam" id="PF13460"/>
    </source>
</evidence>
<proteinExistence type="predicted"/>
<evidence type="ECO:0000313" key="3">
    <source>
        <dbReference type="Proteomes" id="UP000309389"/>
    </source>
</evidence>
<dbReference type="InterPro" id="IPR036291">
    <property type="entry name" value="NAD(P)-bd_dom_sf"/>
</dbReference>
<gene>
    <name evidence="2" type="ORF">E5222_05130</name>
</gene>
<keyword evidence="3" id="KW-1185">Reference proteome</keyword>
<sequence length="228" mass="25014">MSDPQRVLLLGATGLVGRHVMERAVGREDLLLMALARREIAMPKGARMEVLVAPHEGWEEAIAMIAPDKIICALGTTISKEGGDQEAFAAIDRDFVLRMAEAAKAADVQGFAVVSSVGANPRSENFYLRTKGEMEQRLLKTGIKRIDILRPGLLKGARENDLRPLEGLARMASPLANLFLTGERRKYRAIHASEVAAALLQASLEKAGGRFTHEYDAMQRLIAKLERD</sequence>
<dbReference type="SUPFAM" id="SSF51735">
    <property type="entry name" value="NAD(P)-binding Rossmann-fold domains"/>
    <property type="match status" value="1"/>
</dbReference>
<accession>A0A4T3F3Y3</accession>
<dbReference type="RefSeq" id="WP_136692617.1">
    <property type="nucleotide sequence ID" value="NZ_SSHH01000001.1"/>
</dbReference>
<dbReference type="Gene3D" id="3.40.50.720">
    <property type="entry name" value="NAD(P)-binding Rossmann-like Domain"/>
    <property type="match status" value="1"/>
</dbReference>
<dbReference type="Pfam" id="PF13460">
    <property type="entry name" value="NAD_binding_10"/>
    <property type="match status" value="1"/>
</dbReference>
<protein>
    <submittedName>
        <fullName evidence="2">NAD-dependent epimerase/dehydratase family protein</fullName>
    </submittedName>
</protein>
<reference evidence="2 3" key="1">
    <citation type="submission" date="2019-04" db="EMBL/GenBank/DDBJ databases">
        <title>Altererythrobacter aquimixticola sp. nov., isolated from sediment of junction between the ocean and a freshwater spring.</title>
        <authorList>
            <person name="Yoon J.-H."/>
        </authorList>
    </citation>
    <scope>NUCLEOTIDE SEQUENCE [LARGE SCALE GENOMIC DNA]</scope>
    <source>
        <strain evidence="2 3">SSKS-13</strain>
    </source>
</reference>
<evidence type="ECO:0000313" key="2">
    <source>
        <dbReference type="EMBL" id="TIX51828.1"/>
    </source>
</evidence>
<comment type="caution">
    <text evidence="2">The sequence shown here is derived from an EMBL/GenBank/DDBJ whole genome shotgun (WGS) entry which is preliminary data.</text>
</comment>
<dbReference type="Proteomes" id="UP000309389">
    <property type="component" value="Unassembled WGS sequence"/>
</dbReference>
<dbReference type="PANTHER" id="PTHR14097">
    <property type="entry name" value="OXIDOREDUCTASE HTATIP2"/>
    <property type="match status" value="1"/>
</dbReference>
<dbReference type="InterPro" id="IPR016040">
    <property type="entry name" value="NAD(P)-bd_dom"/>
</dbReference>
<dbReference type="EMBL" id="SSHH01000001">
    <property type="protein sequence ID" value="TIX51828.1"/>
    <property type="molecule type" value="Genomic_DNA"/>
</dbReference>
<organism evidence="2 3">
    <name type="scientific">Alteraurantiacibacter aquimixticola</name>
    <dbReference type="NCBI Taxonomy" id="2489173"/>
    <lineage>
        <taxon>Bacteria</taxon>
        <taxon>Pseudomonadati</taxon>
        <taxon>Pseudomonadota</taxon>
        <taxon>Alphaproteobacteria</taxon>
        <taxon>Sphingomonadales</taxon>
        <taxon>Erythrobacteraceae</taxon>
        <taxon>Alteraurantiacibacter</taxon>
    </lineage>
</organism>
<dbReference type="OrthoDB" id="9798632at2"/>
<dbReference type="AlphaFoldDB" id="A0A4T3F3Y3"/>
<dbReference type="PANTHER" id="PTHR14097:SF7">
    <property type="entry name" value="OXIDOREDUCTASE HTATIP2"/>
    <property type="match status" value="1"/>
</dbReference>
<name>A0A4T3F3Y3_9SPHN</name>
<feature type="domain" description="NAD(P)-binding" evidence="1">
    <location>
        <begin position="11"/>
        <end position="163"/>
    </location>
</feature>